<evidence type="ECO:0000256" key="1">
    <source>
        <dbReference type="ARBA" id="ARBA00008791"/>
    </source>
</evidence>
<dbReference type="Pfam" id="PF00582">
    <property type="entry name" value="Usp"/>
    <property type="match status" value="1"/>
</dbReference>
<organism evidence="3 4">
    <name type="scientific">Halococcus hamelinensis 100A6</name>
    <dbReference type="NCBI Taxonomy" id="1132509"/>
    <lineage>
        <taxon>Archaea</taxon>
        <taxon>Methanobacteriati</taxon>
        <taxon>Methanobacteriota</taxon>
        <taxon>Stenosarchaea group</taxon>
        <taxon>Halobacteria</taxon>
        <taxon>Halobacteriales</taxon>
        <taxon>Halococcaceae</taxon>
        <taxon>Halococcus</taxon>
    </lineage>
</organism>
<dbReference type="AlphaFoldDB" id="M0LYQ9"/>
<comment type="caution">
    <text evidence="3">The sequence shown here is derived from an EMBL/GenBank/DDBJ whole genome shotgun (WGS) entry which is preliminary data.</text>
</comment>
<dbReference type="Proteomes" id="UP000011566">
    <property type="component" value="Unassembled WGS sequence"/>
</dbReference>
<name>M0LYQ9_9EURY</name>
<evidence type="ECO:0000259" key="2">
    <source>
        <dbReference type="Pfam" id="PF00582"/>
    </source>
</evidence>
<dbReference type="InterPro" id="IPR014729">
    <property type="entry name" value="Rossmann-like_a/b/a_fold"/>
</dbReference>
<dbReference type="Gene3D" id="3.40.50.620">
    <property type="entry name" value="HUPs"/>
    <property type="match status" value="1"/>
</dbReference>
<dbReference type="PATRIC" id="fig|1132509.6.peg.2078"/>
<accession>M0LYQ9</accession>
<dbReference type="PANTHER" id="PTHR46268">
    <property type="entry name" value="STRESS RESPONSE PROTEIN NHAX"/>
    <property type="match status" value="1"/>
</dbReference>
<sequence>MGEPIVVETVLAPVDGSEDSERAAEYALAIAERYEARVHVLYVFNEILGQRVALDGVEADAAVERSESFMATIEDRAEDVPVSHSTAFGFSPTMKSLHPGKAVLDAADDAEIDFIVLPRVSVSGTPETSLEKAAGFVVDYATQPVLSV</sequence>
<comment type="similarity">
    <text evidence="1">Belongs to the universal stress protein A family.</text>
</comment>
<dbReference type="RefSeq" id="WP_007693158.1">
    <property type="nucleotide sequence ID" value="NZ_AJRK01000426.1"/>
</dbReference>
<proteinExistence type="inferred from homology"/>
<gene>
    <name evidence="3" type="ORF">C447_09202</name>
</gene>
<dbReference type="EMBL" id="AOMB01000029">
    <property type="protein sequence ID" value="EMA38561.1"/>
    <property type="molecule type" value="Genomic_DNA"/>
</dbReference>
<dbReference type="CDD" id="cd00293">
    <property type="entry name" value="USP-like"/>
    <property type="match status" value="1"/>
</dbReference>
<protein>
    <submittedName>
        <fullName evidence="3">UspA domain-containing protein</fullName>
    </submittedName>
</protein>
<dbReference type="eggNOG" id="arCOG04802">
    <property type="taxonomic scope" value="Archaea"/>
</dbReference>
<feature type="domain" description="UspA" evidence="2">
    <location>
        <begin position="8"/>
        <end position="147"/>
    </location>
</feature>
<reference evidence="3 4" key="1">
    <citation type="journal article" date="2014" name="PLoS Genet.">
        <title>Phylogenetically driven sequencing of extremely halophilic archaea reveals strategies for static and dynamic osmo-response.</title>
        <authorList>
            <person name="Becker E.A."/>
            <person name="Seitzer P.M."/>
            <person name="Tritt A."/>
            <person name="Larsen D."/>
            <person name="Krusor M."/>
            <person name="Yao A.I."/>
            <person name="Wu D."/>
            <person name="Madern D."/>
            <person name="Eisen J.A."/>
            <person name="Darling A.E."/>
            <person name="Facciotti M.T."/>
        </authorList>
    </citation>
    <scope>NUCLEOTIDE SEQUENCE [LARGE SCALE GENOMIC DNA]</scope>
    <source>
        <strain evidence="3 4">100A6</strain>
    </source>
</reference>
<evidence type="ECO:0000313" key="3">
    <source>
        <dbReference type="EMBL" id="EMA38561.1"/>
    </source>
</evidence>
<dbReference type="OrthoDB" id="312762at2157"/>
<evidence type="ECO:0000313" key="4">
    <source>
        <dbReference type="Proteomes" id="UP000011566"/>
    </source>
</evidence>
<dbReference type="SUPFAM" id="SSF52402">
    <property type="entry name" value="Adenine nucleotide alpha hydrolases-like"/>
    <property type="match status" value="1"/>
</dbReference>
<dbReference type="InterPro" id="IPR006016">
    <property type="entry name" value="UspA"/>
</dbReference>
<keyword evidence="4" id="KW-1185">Reference proteome</keyword>
<dbReference type="PANTHER" id="PTHR46268:SF6">
    <property type="entry name" value="UNIVERSAL STRESS PROTEIN UP12"/>
    <property type="match status" value="1"/>
</dbReference>